<dbReference type="EMBL" id="BOLY01000003">
    <property type="protein sequence ID" value="GIZ42730.1"/>
    <property type="molecule type" value="Genomic_DNA"/>
</dbReference>
<feature type="compositionally biased region" description="Polar residues" evidence="1">
    <location>
        <begin position="20"/>
        <end position="42"/>
    </location>
</feature>
<feature type="compositionally biased region" description="Basic and acidic residues" evidence="1">
    <location>
        <begin position="82"/>
        <end position="97"/>
    </location>
</feature>
<gene>
    <name evidence="2" type="ORF">CKM354_000598900</name>
</gene>
<accession>A0A9P3CN55</accession>
<reference evidence="2 3" key="1">
    <citation type="submission" date="2021-01" db="EMBL/GenBank/DDBJ databases">
        <title>Cercospora kikuchii MAFF 305040 whole genome shotgun sequence.</title>
        <authorList>
            <person name="Kashiwa T."/>
            <person name="Suzuki T."/>
        </authorList>
    </citation>
    <scope>NUCLEOTIDE SEQUENCE [LARGE SCALE GENOMIC DNA]</scope>
    <source>
        <strain evidence="2 3">MAFF 305040</strain>
    </source>
</reference>
<organism evidence="2 3">
    <name type="scientific">Cercospora kikuchii</name>
    <dbReference type="NCBI Taxonomy" id="84275"/>
    <lineage>
        <taxon>Eukaryota</taxon>
        <taxon>Fungi</taxon>
        <taxon>Dikarya</taxon>
        <taxon>Ascomycota</taxon>
        <taxon>Pezizomycotina</taxon>
        <taxon>Dothideomycetes</taxon>
        <taxon>Dothideomycetidae</taxon>
        <taxon>Mycosphaerellales</taxon>
        <taxon>Mycosphaerellaceae</taxon>
        <taxon>Cercospora</taxon>
    </lineage>
</organism>
<name>A0A9P3CN55_9PEZI</name>
<feature type="region of interest" description="Disordered" evidence="1">
    <location>
        <begin position="1"/>
        <end position="122"/>
    </location>
</feature>
<protein>
    <submittedName>
        <fullName evidence="2">Uncharacterized protein</fullName>
    </submittedName>
</protein>
<proteinExistence type="predicted"/>
<sequence>MSQSQDPLEIAKQAERDLNSQEAKGNTKNASDSVNESGVNENVETKFPGATVKIGGQGAGDNREIPLDEGGSINKETGQPTKAKDFEGPGGPEDKAAIDAANRGGDNDIRENVRQGGETRRP</sequence>
<dbReference type="Proteomes" id="UP000825890">
    <property type="component" value="Unassembled WGS sequence"/>
</dbReference>
<dbReference type="RefSeq" id="XP_044657217.1">
    <property type="nucleotide sequence ID" value="XM_044801282.1"/>
</dbReference>
<evidence type="ECO:0000313" key="3">
    <source>
        <dbReference type="Proteomes" id="UP000825890"/>
    </source>
</evidence>
<evidence type="ECO:0000256" key="1">
    <source>
        <dbReference type="SAM" id="MobiDB-lite"/>
    </source>
</evidence>
<keyword evidence="3" id="KW-1185">Reference proteome</keyword>
<feature type="compositionally biased region" description="Basic and acidic residues" evidence="1">
    <location>
        <begin position="105"/>
        <end position="122"/>
    </location>
</feature>
<dbReference type="AlphaFoldDB" id="A0A9P3CN55"/>
<comment type="caution">
    <text evidence="2">The sequence shown here is derived from an EMBL/GenBank/DDBJ whole genome shotgun (WGS) entry which is preliminary data.</text>
</comment>
<dbReference type="OrthoDB" id="3359339at2759"/>
<dbReference type="GeneID" id="68291564"/>
<evidence type="ECO:0000313" key="2">
    <source>
        <dbReference type="EMBL" id="GIZ42730.1"/>
    </source>
</evidence>